<organism evidence="1">
    <name type="scientific">candidate division WOR-3 bacterium</name>
    <dbReference type="NCBI Taxonomy" id="2052148"/>
    <lineage>
        <taxon>Bacteria</taxon>
        <taxon>Bacteria division WOR-3</taxon>
    </lineage>
</organism>
<gene>
    <name evidence="1" type="ORF">ENS15_02365</name>
</gene>
<dbReference type="PANTHER" id="PTHR36174:SF1">
    <property type="entry name" value="LIPID II:GLYCINE GLYCYLTRANSFERASE"/>
    <property type="match status" value="1"/>
</dbReference>
<dbReference type="SUPFAM" id="SSF55729">
    <property type="entry name" value="Acyl-CoA N-acyltransferases (Nat)"/>
    <property type="match status" value="1"/>
</dbReference>
<protein>
    <recommendedName>
        <fullName evidence="2">GNAT family N-acetyltransferase</fullName>
    </recommendedName>
</protein>
<evidence type="ECO:0000313" key="1">
    <source>
        <dbReference type="EMBL" id="HFK23486.1"/>
    </source>
</evidence>
<dbReference type="AlphaFoldDB" id="A0A7C3NG25"/>
<dbReference type="Gene3D" id="3.40.630.30">
    <property type="match status" value="1"/>
</dbReference>
<dbReference type="PANTHER" id="PTHR36174">
    <property type="entry name" value="LIPID II:GLYCINE GLYCYLTRANSFERASE"/>
    <property type="match status" value="1"/>
</dbReference>
<comment type="caution">
    <text evidence="1">The sequence shown here is derived from an EMBL/GenBank/DDBJ whole genome shotgun (WGS) entry which is preliminary data.</text>
</comment>
<evidence type="ECO:0008006" key="2">
    <source>
        <dbReference type="Google" id="ProtNLM"/>
    </source>
</evidence>
<proteinExistence type="predicted"/>
<dbReference type="InterPro" id="IPR016181">
    <property type="entry name" value="Acyl_CoA_acyltransferase"/>
</dbReference>
<accession>A0A7C3NG25</accession>
<reference evidence="1" key="1">
    <citation type="journal article" date="2020" name="mSystems">
        <title>Genome- and Community-Level Interaction Insights into Carbon Utilization and Element Cycling Functions of Hydrothermarchaeota in Hydrothermal Sediment.</title>
        <authorList>
            <person name="Zhou Z."/>
            <person name="Liu Y."/>
            <person name="Xu W."/>
            <person name="Pan J."/>
            <person name="Luo Z.H."/>
            <person name="Li M."/>
        </authorList>
    </citation>
    <scope>NUCLEOTIDE SEQUENCE [LARGE SCALE GENOMIC DNA]</scope>
    <source>
        <strain evidence="1">SpSt-464</strain>
    </source>
</reference>
<dbReference type="EMBL" id="DSTT01000002">
    <property type="protein sequence ID" value="HFK23486.1"/>
    <property type="molecule type" value="Genomic_DNA"/>
</dbReference>
<sequence length="321" mass="38375">MIKIKDSWNRILKDYNIKELQFYEEYAKLYGDAKIFLKEENGHIIFLILLLNESYRDFETPYGYGSFYSSKNDKNFTEPFFEEVFKILKDKNLIAGLIRFNPFFPTLESQLFQIEYVREVFYIDLDENYIDDFKSSVRNKINIAKKKNFLISEKKDESEFIKFYEIYSDMIEKKNGRDFLKFSEKYFLGLKNIEFSYILNSYKDEKYLGGSIFLIKEGFNSYYHLSSILRDETTKGLSNLLLYKGFELAKNLGSERMILGGGTKDGNDGLTEFKRSFTKKSKPFYIGKVILDRKRYDELVERYDLMFGKDEKLFLRYRNIL</sequence>
<dbReference type="InterPro" id="IPR050644">
    <property type="entry name" value="PG_Glycine_Bridge_Synth"/>
</dbReference>
<name>A0A7C3NG25_UNCW3</name>